<dbReference type="InterPro" id="IPR050156">
    <property type="entry name" value="TC-AMP_synthase_SUA5"/>
</dbReference>
<comment type="caution">
    <text evidence="15">The sequence shown here is derived from an EMBL/GenBank/DDBJ whole genome shotgun (WGS) entry which is preliminary data.</text>
</comment>
<dbReference type="Proteomes" id="UP000664857">
    <property type="component" value="Unassembled WGS sequence"/>
</dbReference>
<evidence type="ECO:0000313" key="15">
    <source>
        <dbReference type="EMBL" id="MBO0477698.1"/>
    </source>
</evidence>
<dbReference type="InterPro" id="IPR017945">
    <property type="entry name" value="DHBP_synth_RibB-like_a/b_dom"/>
</dbReference>
<name>A0ABS3HVD5_9ENTE</name>
<evidence type="ECO:0000256" key="1">
    <source>
        <dbReference type="ARBA" id="ARBA00004496"/>
    </source>
</evidence>
<evidence type="ECO:0000256" key="9">
    <source>
        <dbReference type="ARBA" id="ARBA00022741"/>
    </source>
</evidence>
<gene>
    <name evidence="15" type="ORF">DOK76_11485</name>
</gene>
<keyword evidence="6 13" id="KW-0808">Transferase</keyword>
<accession>A0ABS3HVD5</accession>
<comment type="function">
    <text evidence="13">Required for the formation of a threonylcarbamoyl group on adenosine at position 37 (t(6)A37) in tRNAs that read codons beginning with adenine.</text>
</comment>
<keyword evidence="5 13" id="KW-0963">Cytoplasm</keyword>
<dbReference type="RefSeq" id="WP_206967907.1">
    <property type="nucleotide sequence ID" value="NZ_JAFLVX010000032.1"/>
</dbReference>
<dbReference type="InterPro" id="IPR006070">
    <property type="entry name" value="Sua5-like_dom"/>
</dbReference>
<keyword evidence="7 13" id="KW-0819">tRNA processing</keyword>
<keyword evidence="8 13" id="KW-0548">Nucleotidyltransferase</keyword>
<evidence type="ECO:0000256" key="11">
    <source>
        <dbReference type="ARBA" id="ARBA00029774"/>
    </source>
</evidence>
<organism evidence="15 16">
    <name type="scientific">Candidatus Vagococcus giribetii</name>
    <dbReference type="NCBI Taxonomy" id="2230876"/>
    <lineage>
        <taxon>Bacteria</taxon>
        <taxon>Bacillati</taxon>
        <taxon>Bacillota</taxon>
        <taxon>Bacilli</taxon>
        <taxon>Lactobacillales</taxon>
        <taxon>Enterococcaceae</taxon>
        <taxon>Vagococcus</taxon>
    </lineage>
</organism>
<dbReference type="EMBL" id="JAFLVX010000032">
    <property type="protein sequence ID" value="MBO0477698.1"/>
    <property type="molecule type" value="Genomic_DNA"/>
</dbReference>
<evidence type="ECO:0000256" key="5">
    <source>
        <dbReference type="ARBA" id="ARBA00022490"/>
    </source>
</evidence>
<evidence type="ECO:0000313" key="16">
    <source>
        <dbReference type="Proteomes" id="UP000664857"/>
    </source>
</evidence>
<dbReference type="InterPro" id="IPR010923">
    <property type="entry name" value="T(6)A37_SUA5"/>
</dbReference>
<reference evidence="15 16" key="1">
    <citation type="submission" date="2021-03" db="EMBL/GenBank/DDBJ databases">
        <title>Enterococcal diversity collection.</title>
        <authorList>
            <person name="Gilmore M.S."/>
            <person name="Schwartzman J."/>
            <person name="Van Tyne D."/>
            <person name="Martin M."/>
            <person name="Earl A.M."/>
            <person name="Manson A.L."/>
            <person name="Straub T."/>
            <person name="Salamzade R."/>
            <person name="Saavedra J."/>
            <person name="Lebreton F."/>
            <person name="Prichula J."/>
            <person name="Schaufler K."/>
            <person name="Gaca A."/>
            <person name="Sgardioli B."/>
            <person name="Wagenaar J."/>
            <person name="Strong T."/>
        </authorList>
    </citation>
    <scope>NUCLEOTIDE SEQUENCE [LARGE SCALE GENOMIC DNA]</scope>
    <source>
        <strain evidence="15 16">DIV0080</strain>
    </source>
</reference>
<evidence type="ECO:0000256" key="12">
    <source>
        <dbReference type="ARBA" id="ARBA00048366"/>
    </source>
</evidence>
<evidence type="ECO:0000256" key="13">
    <source>
        <dbReference type="PIRNR" id="PIRNR004930"/>
    </source>
</evidence>
<dbReference type="Pfam" id="PF01300">
    <property type="entry name" value="Sua5_yciO_yrdC"/>
    <property type="match status" value="1"/>
</dbReference>
<comment type="catalytic activity">
    <reaction evidence="12 13">
        <text>L-threonine + hydrogencarbonate + ATP = L-threonylcarbamoyladenylate + diphosphate + H2O</text>
        <dbReference type="Rhea" id="RHEA:36407"/>
        <dbReference type="ChEBI" id="CHEBI:15377"/>
        <dbReference type="ChEBI" id="CHEBI:17544"/>
        <dbReference type="ChEBI" id="CHEBI:30616"/>
        <dbReference type="ChEBI" id="CHEBI:33019"/>
        <dbReference type="ChEBI" id="CHEBI:57926"/>
        <dbReference type="ChEBI" id="CHEBI:73682"/>
        <dbReference type="EC" id="2.7.7.87"/>
    </reaction>
</comment>
<dbReference type="InterPro" id="IPR005145">
    <property type="entry name" value="Sua5_C"/>
</dbReference>
<evidence type="ECO:0000256" key="7">
    <source>
        <dbReference type="ARBA" id="ARBA00022694"/>
    </source>
</evidence>
<comment type="similarity">
    <text evidence="2 13">Belongs to the SUA5 family.</text>
</comment>
<protein>
    <recommendedName>
        <fullName evidence="4 13">Threonylcarbamoyl-AMP synthase</fullName>
        <shortName evidence="13">TC-AMP synthase</shortName>
        <ecNumber evidence="3 13">2.7.7.87</ecNumber>
    </recommendedName>
    <alternativeName>
        <fullName evidence="11 13">L-threonylcarbamoyladenylate synthase</fullName>
    </alternativeName>
</protein>
<proteinExistence type="inferred from homology"/>
<dbReference type="SUPFAM" id="SSF55821">
    <property type="entry name" value="YrdC/RibB"/>
    <property type="match status" value="1"/>
</dbReference>
<sequence>METKIIHPSELNIAIKGIQQGELVAFPTETVYGLGADATNEEAVKQVYLAKGRPSDNPLIIHVSSKEQVLQFVETLPEKAKELMTRFWPGPLTLIFQLKEKSGLSKTVTGGLSTAAFRMPNNELTLELIKQSGRVLVGPSANTSGLPSPTLAEHVFHDLSGKIFGVLDGGMCQVGLESTVLDMSSETDIPVILRPGAVTKAQLEAVIGEVSIDQHLVSETEKPKAPGMKYKHYAPKTPVVMIDYHMNNWQEAINEAKEKGQKVGVLINQADAKNLSNLDGVFLLSSQRDVKEAMKSLFAGLRDLDERGLDIIFSETYPEKDEGLAYMNRLKKASNQKTYLK</sequence>
<evidence type="ECO:0000256" key="3">
    <source>
        <dbReference type="ARBA" id="ARBA00012584"/>
    </source>
</evidence>
<dbReference type="PIRSF" id="PIRSF004930">
    <property type="entry name" value="Tln_factor_SUA5"/>
    <property type="match status" value="1"/>
</dbReference>
<evidence type="ECO:0000256" key="8">
    <source>
        <dbReference type="ARBA" id="ARBA00022695"/>
    </source>
</evidence>
<evidence type="ECO:0000259" key="14">
    <source>
        <dbReference type="PROSITE" id="PS51163"/>
    </source>
</evidence>
<dbReference type="InterPro" id="IPR038385">
    <property type="entry name" value="Sua5/YwlC_C"/>
</dbReference>
<evidence type="ECO:0000256" key="10">
    <source>
        <dbReference type="ARBA" id="ARBA00022840"/>
    </source>
</evidence>
<dbReference type="PANTHER" id="PTHR17490">
    <property type="entry name" value="SUA5"/>
    <property type="match status" value="1"/>
</dbReference>
<feature type="domain" description="YrdC-like" evidence="14">
    <location>
        <begin position="8"/>
        <end position="198"/>
    </location>
</feature>
<comment type="subcellular location">
    <subcellularLocation>
        <location evidence="1 13">Cytoplasm</location>
    </subcellularLocation>
</comment>
<evidence type="ECO:0000256" key="4">
    <source>
        <dbReference type="ARBA" id="ARBA00015492"/>
    </source>
</evidence>
<dbReference type="PROSITE" id="PS51163">
    <property type="entry name" value="YRDC"/>
    <property type="match status" value="1"/>
</dbReference>
<evidence type="ECO:0000256" key="6">
    <source>
        <dbReference type="ARBA" id="ARBA00022679"/>
    </source>
</evidence>
<dbReference type="Gene3D" id="3.40.50.11030">
    <property type="entry name" value="Threonylcarbamoyl-AMP synthase, C-terminal domain"/>
    <property type="match status" value="1"/>
</dbReference>
<keyword evidence="16" id="KW-1185">Reference proteome</keyword>
<dbReference type="PANTHER" id="PTHR17490:SF16">
    <property type="entry name" value="THREONYLCARBAMOYL-AMP SYNTHASE"/>
    <property type="match status" value="1"/>
</dbReference>
<dbReference type="Gene3D" id="3.90.870.10">
    <property type="entry name" value="DHBP synthase"/>
    <property type="match status" value="1"/>
</dbReference>
<keyword evidence="10 13" id="KW-0067">ATP-binding</keyword>
<dbReference type="NCBIfam" id="TIGR00057">
    <property type="entry name" value="L-threonylcarbamoyladenylate synthase"/>
    <property type="match status" value="1"/>
</dbReference>
<dbReference type="Pfam" id="PF03481">
    <property type="entry name" value="Sua5_C"/>
    <property type="match status" value="1"/>
</dbReference>
<keyword evidence="9 13" id="KW-0547">Nucleotide-binding</keyword>
<dbReference type="EC" id="2.7.7.87" evidence="3 13"/>
<evidence type="ECO:0000256" key="2">
    <source>
        <dbReference type="ARBA" id="ARBA00007663"/>
    </source>
</evidence>